<keyword evidence="9" id="KW-0496">Mitochondrion</keyword>
<evidence type="ECO:0000256" key="6">
    <source>
        <dbReference type="ARBA" id="ARBA00022927"/>
    </source>
</evidence>
<protein>
    <submittedName>
        <fullName evidence="11">Translocase inner membrane subunit 17-1</fullName>
    </submittedName>
</protein>
<keyword evidence="3" id="KW-0813">Transport</keyword>
<evidence type="ECO:0000256" key="3">
    <source>
        <dbReference type="ARBA" id="ARBA00022448"/>
    </source>
</evidence>
<evidence type="ECO:0000256" key="10">
    <source>
        <dbReference type="ARBA" id="ARBA00023136"/>
    </source>
</evidence>
<evidence type="ECO:0000256" key="4">
    <source>
        <dbReference type="ARBA" id="ARBA00022692"/>
    </source>
</evidence>
<keyword evidence="12" id="KW-1185">Reference proteome</keyword>
<evidence type="ECO:0000256" key="2">
    <source>
        <dbReference type="ARBA" id="ARBA00008444"/>
    </source>
</evidence>
<dbReference type="Pfam" id="PF02466">
    <property type="entry name" value="Tim17"/>
    <property type="match status" value="1"/>
</dbReference>
<keyword evidence="7" id="KW-1133">Transmembrane helix</keyword>
<dbReference type="OrthoDB" id="2261329at2759"/>
<accession>A0A7J0DFX5</accession>
<keyword evidence="6" id="KW-0653">Protein transport</keyword>
<dbReference type="GO" id="GO:0030150">
    <property type="term" value="P:protein import into mitochondrial matrix"/>
    <property type="evidence" value="ECO:0007669"/>
    <property type="project" value="TreeGrafter"/>
</dbReference>
<organism evidence="11 12">
    <name type="scientific">Actinidia rufa</name>
    <dbReference type="NCBI Taxonomy" id="165716"/>
    <lineage>
        <taxon>Eukaryota</taxon>
        <taxon>Viridiplantae</taxon>
        <taxon>Streptophyta</taxon>
        <taxon>Embryophyta</taxon>
        <taxon>Tracheophyta</taxon>
        <taxon>Spermatophyta</taxon>
        <taxon>Magnoliopsida</taxon>
        <taxon>eudicotyledons</taxon>
        <taxon>Gunneridae</taxon>
        <taxon>Pentapetalae</taxon>
        <taxon>asterids</taxon>
        <taxon>Ericales</taxon>
        <taxon>Actinidiaceae</taxon>
        <taxon>Actinidia</taxon>
    </lineage>
</organism>
<dbReference type="AlphaFoldDB" id="A0A7J0DFX5"/>
<evidence type="ECO:0000256" key="5">
    <source>
        <dbReference type="ARBA" id="ARBA00022792"/>
    </source>
</evidence>
<reference evidence="12" key="1">
    <citation type="submission" date="2019-07" db="EMBL/GenBank/DDBJ databases">
        <title>De Novo Assembly of kiwifruit Actinidia rufa.</title>
        <authorList>
            <person name="Sugita-Konishi S."/>
            <person name="Sato K."/>
            <person name="Mori E."/>
            <person name="Abe Y."/>
            <person name="Kisaki G."/>
            <person name="Hamano K."/>
            <person name="Suezawa K."/>
            <person name="Otani M."/>
            <person name="Fukuda T."/>
            <person name="Manabe T."/>
            <person name="Gomi K."/>
            <person name="Tabuchi M."/>
            <person name="Akimitsu K."/>
            <person name="Kataoka I."/>
        </authorList>
    </citation>
    <scope>NUCLEOTIDE SEQUENCE [LARGE SCALE GENOMIC DNA]</scope>
    <source>
        <strain evidence="12">cv. Fuchu</strain>
    </source>
</reference>
<keyword evidence="8" id="KW-0811">Translocation</keyword>
<dbReference type="EMBL" id="BJWL01000192">
    <property type="protein sequence ID" value="GFS33643.1"/>
    <property type="molecule type" value="Genomic_DNA"/>
</dbReference>
<dbReference type="PANTHER" id="PTHR10485:SF0">
    <property type="entry name" value="AT05822P-RELATED"/>
    <property type="match status" value="1"/>
</dbReference>
<keyword evidence="10" id="KW-0472">Membrane</keyword>
<comment type="subcellular location">
    <subcellularLocation>
        <location evidence="1">Mitochondrion inner membrane</location>
        <topology evidence="1">Multi-pass membrane protein</topology>
    </subcellularLocation>
</comment>
<dbReference type="GO" id="GO:0008320">
    <property type="term" value="F:protein transmembrane transporter activity"/>
    <property type="evidence" value="ECO:0007669"/>
    <property type="project" value="TreeGrafter"/>
</dbReference>
<proteinExistence type="inferred from homology"/>
<name>A0A7J0DFX5_9ERIC</name>
<evidence type="ECO:0000256" key="1">
    <source>
        <dbReference type="ARBA" id="ARBA00004448"/>
    </source>
</evidence>
<dbReference type="GO" id="GO:0005744">
    <property type="term" value="C:TIM23 mitochondrial import inner membrane translocase complex"/>
    <property type="evidence" value="ECO:0007669"/>
    <property type="project" value="TreeGrafter"/>
</dbReference>
<comment type="similarity">
    <text evidence="2">Belongs to the Tim17/Tim22/Tim23 family.</text>
</comment>
<dbReference type="Proteomes" id="UP000585474">
    <property type="component" value="Unassembled WGS sequence"/>
</dbReference>
<evidence type="ECO:0000256" key="9">
    <source>
        <dbReference type="ARBA" id="ARBA00023128"/>
    </source>
</evidence>
<evidence type="ECO:0000256" key="8">
    <source>
        <dbReference type="ARBA" id="ARBA00023010"/>
    </source>
</evidence>
<sequence>MNAPRVGGGFAVWGGLFSTFDCAAVYLSQKEDPWNSILSGAATGGLLQMRQGLGAASRSTLVGAAVIAAIEGAGIMINKIVSAQQQYMPILIDDVAGGVPRVSAAESAPTIGTVVIVVVRRVVRWEEGGIEGIQDRGIGEF</sequence>
<gene>
    <name evidence="11" type="ORF">Acr_00g0029820</name>
</gene>
<keyword evidence="5" id="KW-0999">Mitochondrion inner membrane</keyword>
<comment type="caution">
    <text evidence="11">The sequence shown here is derived from an EMBL/GenBank/DDBJ whole genome shotgun (WGS) entry which is preliminary data.</text>
</comment>
<evidence type="ECO:0000313" key="11">
    <source>
        <dbReference type="EMBL" id="GFS33643.1"/>
    </source>
</evidence>
<dbReference type="PANTHER" id="PTHR10485">
    <property type="entry name" value="MITOCHONDRIAL IMPORT INNER MEMBRANE TRANSLOCASE SUBUNIT TIM-17"/>
    <property type="match status" value="1"/>
</dbReference>
<keyword evidence="4" id="KW-0812">Transmembrane</keyword>
<evidence type="ECO:0000256" key="7">
    <source>
        <dbReference type="ARBA" id="ARBA00022989"/>
    </source>
</evidence>
<evidence type="ECO:0000313" key="12">
    <source>
        <dbReference type="Proteomes" id="UP000585474"/>
    </source>
</evidence>